<dbReference type="Gene3D" id="2.40.10.220">
    <property type="entry name" value="predicted glycosyltransferase like domains"/>
    <property type="match status" value="1"/>
</dbReference>
<dbReference type="PANTHER" id="PTHR44591:SF20">
    <property type="entry name" value="PROTEIN PILH"/>
    <property type="match status" value="1"/>
</dbReference>
<reference evidence="4" key="1">
    <citation type="journal article" date="2022" name="Environ. Microbiol.">
        <title>Geoalkalibacter halelectricus SAP #1 sp. nov. possessing extracellular electron transfer and mineral#reducing capabilities from a haloalkaline environment.</title>
        <authorList>
            <person name="Yadav S."/>
            <person name="Singh R."/>
            <person name="Sundharam S.S."/>
            <person name="Chaudhary S."/>
            <person name="Krishnamurthi S."/>
            <person name="Patil S.A."/>
        </authorList>
    </citation>
    <scope>NUCLEOTIDE SEQUENCE</scope>
    <source>
        <strain evidence="4">SAP-1</strain>
    </source>
</reference>
<protein>
    <submittedName>
        <fullName evidence="4">Response regulator</fullName>
    </submittedName>
</protein>
<accession>A0ABY5ZM44</accession>
<keyword evidence="5" id="KW-1185">Reference proteome</keyword>
<dbReference type="Gene3D" id="3.40.50.2300">
    <property type="match status" value="1"/>
</dbReference>
<evidence type="ECO:0000313" key="4">
    <source>
        <dbReference type="EMBL" id="UWZ80206.1"/>
    </source>
</evidence>
<organism evidence="4 5">
    <name type="scientific">Geoalkalibacter halelectricus</name>
    <dbReference type="NCBI Taxonomy" id="2847045"/>
    <lineage>
        <taxon>Bacteria</taxon>
        <taxon>Pseudomonadati</taxon>
        <taxon>Thermodesulfobacteriota</taxon>
        <taxon>Desulfuromonadia</taxon>
        <taxon>Desulfuromonadales</taxon>
        <taxon>Geoalkalibacteraceae</taxon>
        <taxon>Geoalkalibacter</taxon>
    </lineage>
</organism>
<dbReference type="EMBL" id="CP092109">
    <property type="protein sequence ID" value="UWZ80206.1"/>
    <property type="molecule type" value="Genomic_DNA"/>
</dbReference>
<dbReference type="SMART" id="SM00448">
    <property type="entry name" value="REC"/>
    <property type="match status" value="1"/>
</dbReference>
<name>A0ABY5ZM44_9BACT</name>
<keyword evidence="1 2" id="KW-0597">Phosphoprotein</keyword>
<dbReference type="Pfam" id="PF07238">
    <property type="entry name" value="PilZ"/>
    <property type="match status" value="1"/>
</dbReference>
<evidence type="ECO:0000256" key="1">
    <source>
        <dbReference type="ARBA" id="ARBA00022553"/>
    </source>
</evidence>
<proteinExistence type="predicted"/>
<dbReference type="InterPro" id="IPR001789">
    <property type="entry name" value="Sig_transdc_resp-reg_receiver"/>
</dbReference>
<evidence type="ECO:0000256" key="2">
    <source>
        <dbReference type="PROSITE-ProRule" id="PRU00169"/>
    </source>
</evidence>
<dbReference type="CDD" id="cd00156">
    <property type="entry name" value="REC"/>
    <property type="match status" value="1"/>
</dbReference>
<feature type="domain" description="Response regulatory" evidence="3">
    <location>
        <begin position="5"/>
        <end position="121"/>
    </location>
</feature>
<dbReference type="Pfam" id="PF00072">
    <property type="entry name" value="Response_reg"/>
    <property type="match status" value="1"/>
</dbReference>
<dbReference type="PROSITE" id="PS50110">
    <property type="entry name" value="RESPONSE_REGULATORY"/>
    <property type="match status" value="1"/>
</dbReference>
<dbReference type="RefSeq" id="WP_260748563.1">
    <property type="nucleotide sequence ID" value="NZ_CP092109.1"/>
</dbReference>
<dbReference type="SUPFAM" id="SSF141371">
    <property type="entry name" value="PilZ domain-like"/>
    <property type="match status" value="1"/>
</dbReference>
<evidence type="ECO:0000313" key="5">
    <source>
        <dbReference type="Proteomes" id="UP001060414"/>
    </source>
</evidence>
<dbReference type="InterPro" id="IPR009875">
    <property type="entry name" value="PilZ_domain"/>
</dbReference>
<sequence length="243" mass="27403">MPPYKILLAATNPLVSQWRERLALPDTFSLLTADNSTQALDLARSEQPCLAILDADLGPENGAQLCQHLRTYSWLRNLAVIILAQPGVDSAVEYCRRWQCQRVLSKPLSDAALLDAIVETLAQRPLVSRAPRIAQRLPVRYSRTDRRDRRGHTIDLSPGGFFLQTDGLYTTATLVHFEIFLGENLEPLCGRARVAWVNHHQEVLKPLYPQGMGLQFIDLGTQGARVVEEYLHRQANLLCMRKP</sequence>
<feature type="modified residue" description="4-aspartylphosphate" evidence="2">
    <location>
        <position position="54"/>
    </location>
</feature>
<dbReference type="InterPro" id="IPR011006">
    <property type="entry name" value="CheY-like_superfamily"/>
</dbReference>
<evidence type="ECO:0000259" key="3">
    <source>
        <dbReference type="PROSITE" id="PS50110"/>
    </source>
</evidence>
<dbReference type="Proteomes" id="UP001060414">
    <property type="component" value="Chromosome"/>
</dbReference>
<dbReference type="SUPFAM" id="SSF52172">
    <property type="entry name" value="CheY-like"/>
    <property type="match status" value="1"/>
</dbReference>
<gene>
    <name evidence="4" type="ORF">L9S41_02125</name>
</gene>
<dbReference type="PANTHER" id="PTHR44591">
    <property type="entry name" value="STRESS RESPONSE REGULATOR PROTEIN 1"/>
    <property type="match status" value="1"/>
</dbReference>
<dbReference type="InterPro" id="IPR050595">
    <property type="entry name" value="Bact_response_regulator"/>
</dbReference>